<reference evidence="2" key="1">
    <citation type="submission" date="2021-09" db="EMBL/GenBank/DDBJ databases">
        <authorList>
            <person name="Martin H S."/>
        </authorList>
    </citation>
    <scope>NUCLEOTIDE SEQUENCE</scope>
</reference>
<dbReference type="AlphaFoldDB" id="A0A8J2QRL9"/>
<name>A0A8J2QRL9_9NEOP</name>
<sequence length="84" mass="9425">MAARSLTPRFGGRVTSQLTCLNDLERKFGRGLTSVRDVDSVARELCPLPARSSLVTHKTHGKQRKSAEWTSPARRFPPKLIHEL</sequence>
<gene>
    <name evidence="2" type="ORF">DCHRY22_LOCUS8703</name>
</gene>
<protein>
    <submittedName>
        <fullName evidence="2">(African queen) hypothetical protein</fullName>
    </submittedName>
</protein>
<evidence type="ECO:0000313" key="2">
    <source>
        <dbReference type="EMBL" id="CAG9569150.1"/>
    </source>
</evidence>
<organism evidence="2 3">
    <name type="scientific">Danaus chrysippus</name>
    <name type="common">African queen</name>
    <dbReference type="NCBI Taxonomy" id="151541"/>
    <lineage>
        <taxon>Eukaryota</taxon>
        <taxon>Metazoa</taxon>
        <taxon>Ecdysozoa</taxon>
        <taxon>Arthropoda</taxon>
        <taxon>Hexapoda</taxon>
        <taxon>Insecta</taxon>
        <taxon>Pterygota</taxon>
        <taxon>Neoptera</taxon>
        <taxon>Endopterygota</taxon>
        <taxon>Lepidoptera</taxon>
        <taxon>Glossata</taxon>
        <taxon>Ditrysia</taxon>
        <taxon>Papilionoidea</taxon>
        <taxon>Nymphalidae</taxon>
        <taxon>Danainae</taxon>
        <taxon>Danaini</taxon>
        <taxon>Danaina</taxon>
        <taxon>Danaus</taxon>
        <taxon>Anosia</taxon>
    </lineage>
</organism>
<comment type="caution">
    <text evidence="2">The sequence shown here is derived from an EMBL/GenBank/DDBJ whole genome shotgun (WGS) entry which is preliminary data.</text>
</comment>
<evidence type="ECO:0000256" key="1">
    <source>
        <dbReference type="SAM" id="MobiDB-lite"/>
    </source>
</evidence>
<accession>A0A8J2QRL9</accession>
<evidence type="ECO:0000313" key="3">
    <source>
        <dbReference type="Proteomes" id="UP000789524"/>
    </source>
</evidence>
<dbReference type="EMBL" id="CAKASE010000062">
    <property type="protein sequence ID" value="CAG9569150.1"/>
    <property type="molecule type" value="Genomic_DNA"/>
</dbReference>
<keyword evidence="3" id="KW-1185">Reference proteome</keyword>
<proteinExistence type="predicted"/>
<dbReference type="Proteomes" id="UP000789524">
    <property type="component" value="Unassembled WGS sequence"/>
</dbReference>
<feature type="region of interest" description="Disordered" evidence="1">
    <location>
        <begin position="54"/>
        <end position="84"/>
    </location>
</feature>